<keyword evidence="8 12" id="KW-1133">Transmembrane helix</keyword>
<dbReference type="Proteomes" id="UP000504607">
    <property type="component" value="Chromosome 3"/>
</dbReference>
<keyword evidence="14" id="KW-1185">Reference proteome</keyword>
<dbReference type="GO" id="GO:0016020">
    <property type="term" value="C:membrane"/>
    <property type="evidence" value="ECO:0007669"/>
    <property type="project" value="UniProtKB-SubCell"/>
</dbReference>
<evidence type="ECO:0000256" key="5">
    <source>
        <dbReference type="ARBA" id="ARBA00022449"/>
    </source>
</evidence>
<proteinExistence type="predicted"/>
<dbReference type="GO" id="GO:0009941">
    <property type="term" value="C:chloroplast envelope"/>
    <property type="evidence" value="ECO:0007669"/>
    <property type="project" value="UniProtKB-SubCell"/>
</dbReference>
<keyword evidence="9" id="KW-0406">Ion transport</keyword>
<keyword evidence="4" id="KW-0813">Transport</keyword>
<feature type="transmembrane region" description="Helical" evidence="12">
    <location>
        <begin position="229"/>
        <end position="251"/>
    </location>
</feature>
<organism evidence="14 15">
    <name type="scientific">Elaeis guineensis var. tenera</name>
    <name type="common">Oil palm</name>
    <dbReference type="NCBI Taxonomy" id="51953"/>
    <lineage>
        <taxon>Eukaryota</taxon>
        <taxon>Viridiplantae</taxon>
        <taxon>Streptophyta</taxon>
        <taxon>Embryophyta</taxon>
        <taxon>Tracheophyta</taxon>
        <taxon>Spermatophyta</taxon>
        <taxon>Magnoliopsida</taxon>
        <taxon>Liliopsida</taxon>
        <taxon>Arecaceae</taxon>
        <taxon>Arecoideae</taxon>
        <taxon>Cocoseae</taxon>
        <taxon>Elaeidinae</taxon>
        <taxon>Elaeis</taxon>
    </lineage>
</organism>
<comment type="function">
    <text evidence="1">May function as sodium-coupled metabolite transporter across the chloroplast envelope.</text>
</comment>
<dbReference type="InterPro" id="IPR045158">
    <property type="entry name" value="KEA4/5/6-like"/>
</dbReference>
<reference evidence="15" key="1">
    <citation type="submission" date="2025-08" db="UniProtKB">
        <authorList>
            <consortium name="RefSeq"/>
        </authorList>
    </citation>
    <scope>IDENTIFICATION</scope>
</reference>
<evidence type="ECO:0000256" key="10">
    <source>
        <dbReference type="ARBA" id="ARBA00023136"/>
    </source>
</evidence>
<dbReference type="PANTHER" id="PTHR16254">
    <property type="entry name" value="POTASSIUM/PROTON ANTIPORTER-RELATED"/>
    <property type="match status" value="1"/>
</dbReference>
<evidence type="ECO:0000256" key="6">
    <source>
        <dbReference type="ARBA" id="ARBA00022692"/>
    </source>
</evidence>
<feature type="region of interest" description="Disordered" evidence="11">
    <location>
        <begin position="1"/>
        <end position="27"/>
    </location>
</feature>
<keyword evidence="5" id="KW-0050">Antiport</keyword>
<dbReference type="OrthoDB" id="1654420at2759"/>
<evidence type="ECO:0000256" key="2">
    <source>
        <dbReference type="ARBA" id="ARBA00004119"/>
    </source>
</evidence>
<evidence type="ECO:0000313" key="15">
    <source>
        <dbReference type="RefSeq" id="XP_029119029.1"/>
    </source>
</evidence>
<evidence type="ECO:0000256" key="4">
    <source>
        <dbReference type="ARBA" id="ARBA00022448"/>
    </source>
</evidence>
<feature type="domain" description="Cation/H+ exchanger transmembrane" evidence="13">
    <location>
        <begin position="36"/>
        <end position="289"/>
    </location>
</feature>
<sequence>MRRMPRRRDRGRKAASRTSSIGLSRRNSRRASRALELCGGKISEGVFVGALLSMSSTALVLKFLMERNGINALHGQVIVGTLIFQDCAVGLLFALLPVLGGTSSIFHGAISMTKSLIVLCTFLAILSMLSCACVPWFLKLMMNLSFQTNELYQLASVAFCLLVAWCSDKLGPSHELGSFAAGVMISTTDLSQHTLEQVEPNISFFAALFLASIGMLIHVHFLWNHVDIFLAAVILVIIIKTIVVTVVVKGFGYSNKTLVFVAMSLAQIGEFAFVLLSYALILHLVEVRLLLLFLLLP</sequence>
<comment type="subcellular location">
    <subcellularLocation>
        <location evidence="3">Membrane</location>
        <topology evidence="3">Multi-pass membrane protein</topology>
    </subcellularLocation>
    <subcellularLocation>
        <location evidence="2">Plastid</location>
        <location evidence="2">Chloroplast envelope</location>
    </subcellularLocation>
</comment>
<feature type="compositionally biased region" description="Basic residues" evidence="11">
    <location>
        <begin position="1"/>
        <end position="15"/>
    </location>
</feature>
<gene>
    <name evidence="15" type="primary">LOC105040490</name>
</gene>
<protein>
    <submittedName>
        <fullName evidence="15">K(+) efflux antiporter 4</fullName>
    </submittedName>
</protein>
<evidence type="ECO:0000256" key="9">
    <source>
        <dbReference type="ARBA" id="ARBA00023065"/>
    </source>
</evidence>
<keyword evidence="10 12" id="KW-0472">Membrane</keyword>
<feature type="transmembrane region" description="Helical" evidence="12">
    <location>
        <begin position="116"/>
        <end position="138"/>
    </location>
</feature>
<keyword evidence="7" id="KW-0732">Signal</keyword>
<name>A0A8N4F1A0_ELAGV</name>
<evidence type="ECO:0000256" key="1">
    <source>
        <dbReference type="ARBA" id="ARBA00003198"/>
    </source>
</evidence>
<dbReference type="InterPro" id="IPR038770">
    <property type="entry name" value="Na+/solute_symporter_sf"/>
</dbReference>
<evidence type="ECO:0000256" key="3">
    <source>
        <dbReference type="ARBA" id="ARBA00004141"/>
    </source>
</evidence>
<evidence type="ECO:0000256" key="11">
    <source>
        <dbReference type="SAM" id="MobiDB-lite"/>
    </source>
</evidence>
<dbReference type="PANTHER" id="PTHR16254:SF14">
    <property type="entry name" value="TRANSMEMBRANE AND COILED-COIL DOMAIN-CONTAINING PROTEIN 3"/>
    <property type="match status" value="1"/>
</dbReference>
<evidence type="ECO:0000256" key="12">
    <source>
        <dbReference type="SAM" id="Phobius"/>
    </source>
</evidence>
<dbReference type="Gene3D" id="1.20.1530.20">
    <property type="match status" value="1"/>
</dbReference>
<dbReference type="Pfam" id="PF00999">
    <property type="entry name" value="Na_H_Exchanger"/>
    <property type="match status" value="1"/>
</dbReference>
<evidence type="ECO:0000256" key="7">
    <source>
        <dbReference type="ARBA" id="ARBA00022729"/>
    </source>
</evidence>
<feature type="transmembrane region" description="Helical" evidence="12">
    <location>
        <begin position="202"/>
        <end position="223"/>
    </location>
</feature>
<evidence type="ECO:0000259" key="13">
    <source>
        <dbReference type="Pfam" id="PF00999"/>
    </source>
</evidence>
<dbReference type="GO" id="GO:0015386">
    <property type="term" value="F:potassium:proton antiporter activity"/>
    <property type="evidence" value="ECO:0007669"/>
    <property type="project" value="InterPro"/>
</dbReference>
<dbReference type="RefSeq" id="XP_029119029.1">
    <property type="nucleotide sequence ID" value="XM_029263196.1"/>
</dbReference>
<dbReference type="InterPro" id="IPR006153">
    <property type="entry name" value="Cation/H_exchanger_TM"/>
</dbReference>
<dbReference type="AlphaFoldDB" id="A0A8N4F1A0"/>
<accession>A0A8N4F1A0</accession>
<evidence type="ECO:0000313" key="14">
    <source>
        <dbReference type="Proteomes" id="UP000504607"/>
    </source>
</evidence>
<evidence type="ECO:0000256" key="8">
    <source>
        <dbReference type="ARBA" id="ARBA00022989"/>
    </source>
</evidence>
<keyword evidence="6 12" id="KW-0812">Transmembrane</keyword>